<sequence length="98" mass="11257">MSTTQRISIDDDVAVLTEQLRALRELGRRAQVDDEDIYDLSIRWGTALAGRLRRLVYYHDRGLLGEDAERRFAAVCEELRGVTELVERFGLARPQLPI</sequence>
<accession>A0A1B8SCW7</accession>
<reference evidence="1 3" key="1">
    <citation type="submission" date="2015-06" db="EMBL/GenBank/DDBJ databases">
        <title>Genome sequence of Mycobacterium kumamotonense strain Roo.</title>
        <authorList>
            <person name="Greninger A.L."/>
            <person name="Cunningham G."/>
            <person name="Miller S."/>
        </authorList>
    </citation>
    <scope>NUCLEOTIDE SEQUENCE [LARGE SCALE GENOMIC DNA]</scope>
    <source>
        <strain evidence="1 3">Roo</strain>
    </source>
</reference>
<dbReference type="OrthoDB" id="2613315at2"/>
<comment type="caution">
    <text evidence="1">The sequence shown here is derived from an EMBL/GenBank/DDBJ whole genome shotgun (WGS) entry which is preliminary data.</text>
</comment>
<dbReference type="EMBL" id="LFOE01000028">
    <property type="protein sequence ID" value="OBY30581.1"/>
    <property type="molecule type" value="Genomic_DNA"/>
</dbReference>
<name>A0A1B8SCW7_9MYCO</name>
<dbReference type="RefSeq" id="WP_065288880.1">
    <property type="nucleotide sequence ID" value="NZ_LFOE01000028.1"/>
</dbReference>
<evidence type="ECO:0000313" key="1">
    <source>
        <dbReference type="EMBL" id="OBY30581.1"/>
    </source>
</evidence>
<proteinExistence type="predicted"/>
<reference evidence="2 4" key="2">
    <citation type="submission" date="2017-02" db="EMBL/GenBank/DDBJ databases">
        <title>The new phylogeny of genus Mycobacterium.</title>
        <authorList>
            <person name="Tortoli E."/>
            <person name="Trovato A."/>
            <person name="Cirillo D.M."/>
        </authorList>
    </citation>
    <scope>NUCLEOTIDE SEQUENCE [LARGE SCALE GENOMIC DNA]</scope>
    <source>
        <strain evidence="2 4">DSM 45093</strain>
    </source>
</reference>
<evidence type="ECO:0000313" key="2">
    <source>
        <dbReference type="EMBL" id="ORA82933.1"/>
    </source>
</evidence>
<dbReference type="Proteomes" id="UP000092668">
    <property type="component" value="Unassembled WGS sequence"/>
</dbReference>
<protein>
    <submittedName>
        <fullName evidence="1">Uncharacterized protein</fullName>
    </submittedName>
</protein>
<keyword evidence="3" id="KW-1185">Reference proteome</keyword>
<dbReference type="EMBL" id="MVHU01000002">
    <property type="protein sequence ID" value="ORA82933.1"/>
    <property type="molecule type" value="Genomic_DNA"/>
</dbReference>
<organism evidence="1 3">
    <name type="scientific">Mycolicibacter kumamotonensis</name>
    <dbReference type="NCBI Taxonomy" id="354243"/>
    <lineage>
        <taxon>Bacteria</taxon>
        <taxon>Bacillati</taxon>
        <taxon>Actinomycetota</taxon>
        <taxon>Actinomycetes</taxon>
        <taxon>Mycobacteriales</taxon>
        <taxon>Mycobacteriaceae</taxon>
        <taxon>Mycolicibacter</taxon>
    </lineage>
</organism>
<dbReference type="PATRIC" id="fig|354243.3.peg.3441"/>
<evidence type="ECO:0000313" key="3">
    <source>
        <dbReference type="Proteomes" id="UP000092668"/>
    </source>
</evidence>
<dbReference type="STRING" id="354243.BST28_01705"/>
<gene>
    <name evidence="1" type="ORF">ACT18_16635</name>
    <name evidence="2" type="ORF">BST28_01705</name>
</gene>
<evidence type="ECO:0000313" key="4">
    <source>
        <dbReference type="Proteomes" id="UP000192713"/>
    </source>
</evidence>
<dbReference type="Proteomes" id="UP000192713">
    <property type="component" value="Unassembled WGS sequence"/>
</dbReference>
<dbReference type="AlphaFoldDB" id="A0A1B8SCW7"/>